<evidence type="ECO:0000256" key="1">
    <source>
        <dbReference type="SAM" id="Coils"/>
    </source>
</evidence>
<gene>
    <name evidence="3" type="ORF">IQ260_05965</name>
</gene>
<proteinExistence type="predicted"/>
<comment type="caution">
    <text evidence="3">The sequence shown here is derived from an EMBL/GenBank/DDBJ whole genome shotgun (WGS) entry which is preliminary data.</text>
</comment>
<sequence>MSSANSSFYKVGGALPQDVPSYVTRESDTELYEALKAGEFCYVLNSRQMGKTSLMVRTLAKLQSDGWVGIIIDFSAKDSQVDRPDRWYDGIINQLNRQFGLLDRQVFRSWLKERDFIAPVERLAEFIDAVLLPGIEESIVVFIDEIDSTLSLPFTDDFFALIRGCYNKRAENPAYQKLTFALLGVAAPSELIGDAKRTPFNVGESIDLKGFTPEDALPLAAGLTGKAEQPESVLQEILRWTGGQPFLSQRLCQLVVDSDEVIAAGREAVAIDGLVNARLIDSWETQDHQEHLKTIRQRLLDDERKAGYLLELYRQIRQAEEIPASNQPEERELQLSGLVVKRANRLRVYNPVYRAVFDETWIDAELRKLRPYAESFRAWVVSGKADSSRLLRGGALTEAEEWASEKNTLSAEDREFLAASRAQQREEEIITREQEAELARERTAREAAEDAEQIQAEANLQAQRKIRRGSLVLGVALGLATLLGGLAIFSGIQLKVVSQKQEEISELNQTVTTLSSLVDELYASNKSDIAQDVIEQIGLSYTDFTQERREFKQTLLFSSIALAHLYLNSENVTGNEARMALDMSISIIENNQNLFEESISGRTIAFFTYVVEANLFEEKNSQEASNISYQKALSYIQLESSSEFENEFIDSYEKLLKLSREDITNSTTYIW</sequence>
<dbReference type="Gene3D" id="3.40.50.300">
    <property type="entry name" value="P-loop containing nucleotide triphosphate hydrolases"/>
    <property type="match status" value="1"/>
</dbReference>
<dbReference type="Pfam" id="PF14516">
    <property type="entry name" value="AAA_35"/>
    <property type="match status" value="1"/>
</dbReference>
<organism evidence="3 4">
    <name type="scientific">Leptolyngbya cf. ectocarpi LEGE 11479</name>
    <dbReference type="NCBI Taxonomy" id="1828722"/>
    <lineage>
        <taxon>Bacteria</taxon>
        <taxon>Bacillati</taxon>
        <taxon>Cyanobacteriota</taxon>
        <taxon>Cyanophyceae</taxon>
        <taxon>Leptolyngbyales</taxon>
        <taxon>Leptolyngbyaceae</taxon>
        <taxon>Leptolyngbya group</taxon>
        <taxon>Leptolyngbya</taxon>
    </lineage>
</organism>
<dbReference type="RefSeq" id="WP_193991770.1">
    <property type="nucleotide sequence ID" value="NZ_JADEXP010000032.1"/>
</dbReference>
<protein>
    <submittedName>
        <fullName evidence="3">AAA-like domain-containing protein</fullName>
    </submittedName>
</protein>
<feature type="coiled-coil region" evidence="1">
    <location>
        <begin position="431"/>
        <end position="464"/>
    </location>
</feature>
<evidence type="ECO:0000256" key="2">
    <source>
        <dbReference type="SAM" id="Phobius"/>
    </source>
</evidence>
<keyword evidence="1" id="KW-0175">Coiled coil</keyword>
<evidence type="ECO:0000313" key="4">
    <source>
        <dbReference type="Proteomes" id="UP000615026"/>
    </source>
</evidence>
<evidence type="ECO:0000313" key="3">
    <source>
        <dbReference type="EMBL" id="MBE9066193.1"/>
    </source>
</evidence>
<keyword evidence="4" id="KW-1185">Reference proteome</keyword>
<keyword evidence="2" id="KW-0812">Transmembrane</keyword>
<feature type="non-terminal residue" evidence="3">
    <location>
        <position position="671"/>
    </location>
</feature>
<dbReference type="EMBL" id="JADEXP010000032">
    <property type="protein sequence ID" value="MBE9066193.1"/>
    <property type="molecule type" value="Genomic_DNA"/>
</dbReference>
<name>A0A928ZR62_LEPEC</name>
<keyword evidence="2" id="KW-0472">Membrane</keyword>
<dbReference type="InterPro" id="IPR027417">
    <property type="entry name" value="P-loop_NTPase"/>
</dbReference>
<keyword evidence="2" id="KW-1133">Transmembrane helix</keyword>
<dbReference type="Proteomes" id="UP000615026">
    <property type="component" value="Unassembled WGS sequence"/>
</dbReference>
<accession>A0A928ZR62</accession>
<feature type="transmembrane region" description="Helical" evidence="2">
    <location>
        <begin position="471"/>
        <end position="492"/>
    </location>
</feature>
<reference evidence="3" key="1">
    <citation type="submission" date="2020-10" db="EMBL/GenBank/DDBJ databases">
        <authorList>
            <person name="Castelo-Branco R."/>
            <person name="Eusebio N."/>
            <person name="Adriana R."/>
            <person name="Vieira A."/>
            <person name="Brugerolle De Fraissinette N."/>
            <person name="Rezende De Castro R."/>
            <person name="Schneider M.P."/>
            <person name="Vasconcelos V."/>
            <person name="Leao P.N."/>
        </authorList>
    </citation>
    <scope>NUCLEOTIDE SEQUENCE</scope>
    <source>
        <strain evidence="3">LEGE 11479</strain>
    </source>
</reference>
<dbReference type="SUPFAM" id="SSF52540">
    <property type="entry name" value="P-loop containing nucleoside triphosphate hydrolases"/>
    <property type="match status" value="1"/>
</dbReference>
<dbReference type="AlphaFoldDB" id="A0A928ZR62"/>